<organism evidence="7 8">
    <name type="scientific">Acrasis kona</name>
    <dbReference type="NCBI Taxonomy" id="1008807"/>
    <lineage>
        <taxon>Eukaryota</taxon>
        <taxon>Discoba</taxon>
        <taxon>Heterolobosea</taxon>
        <taxon>Tetramitia</taxon>
        <taxon>Eutetramitia</taxon>
        <taxon>Acrasidae</taxon>
        <taxon>Acrasis</taxon>
    </lineage>
</organism>
<comment type="caution">
    <text evidence="7">The sequence shown here is derived from an EMBL/GenBank/DDBJ whole genome shotgun (WGS) entry which is preliminary data.</text>
</comment>
<dbReference type="Pfam" id="PF00233">
    <property type="entry name" value="PDEase_I"/>
    <property type="match status" value="1"/>
</dbReference>
<dbReference type="SMART" id="SM00471">
    <property type="entry name" value="HDc"/>
    <property type="match status" value="1"/>
</dbReference>
<name>A0AAW2Z203_9EUKA</name>
<dbReference type="PANTHER" id="PTHR11347">
    <property type="entry name" value="CYCLIC NUCLEOTIDE PHOSPHODIESTERASE"/>
    <property type="match status" value="1"/>
</dbReference>
<feature type="binding site" evidence="4">
    <location>
        <position position="208"/>
    </location>
    <ligand>
        <name>AMP</name>
        <dbReference type="ChEBI" id="CHEBI:456215"/>
    </ligand>
</feature>
<dbReference type="Proteomes" id="UP001431209">
    <property type="component" value="Unassembled WGS sequence"/>
</dbReference>
<feature type="binding site" evidence="4">
    <location>
        <begin position="167"/>
        <end position="171"/>
    </location>
    <ligand>
        <name>AMP</name>
        <dbReference type="ChEBI" id="CHEBI:456215"/>
    </ligand>
</feature>
<feature type="binding site" evidence="5">
    <location>
        <position position="208"/>
    </location>
    <ligand>
        <name>Zn(2+)</name>
        <dbReference type="ChEBI" id="CHEBI:29105"/>
        <label>1</label>
    </ligand>
</feature>
<dbReference type="AlphaFoldDB" id="A0AAW2Z203"/>
<dbReference type="PROSITE" id="PS51845">
    <property type="entry name" value="PDEASE_I_2"/>
    <property type="match status" value="1"/>
</dbReference>
<dbReference type="EMBL" id="JAOPGA020000923">
    <property type="protein sequence ID" value="KAL0483015.1"/>
    <property type="molecule type" value="Genomic_DNA"/>
</dbReference>
<dbReference type="Gene3D" id="1.10.1300.10">
    <property type="entry name" value="3'5'-cyclic nucleotide phosphodiesterase, catalytic domain"/>
    <property type="match status" value="1"/>
</dbReference>
<protein>
    <recommendedName>
        <fullName evidence="6">PDEase domain-containing protein</fullName>
    </recommendedName>
</protein>
<feature type="binding site" evidence="4">
    <location>
        <position position="369"/>
    </location>
    <ligand>
        <name>AMP</name>
        <dbReference type="ChEBI" id="CHEBI:456215"/>
    </ligand>
</feature>
<evidence type="ECO:0000256" key="2">
    <source>
        <dbReference type="ARBA" id="ARBA00022801"/>
    </source>
</evidence>
<evidence type="ECO:0000256" key="4">
    <source>
        <dbReference type="PIRSR" id="PIRSR623088-2"/>
    </source>
</evidence>
<feature type="binding site" evidence="5">
    <location>
        <position position="208"/>
    </location>
    <ligand>
        <name>Zn(2+)</name>
        <dbReference type="ChEBI" id="CHEBI:29105"/>
        <label>2</label>
    </ligand>
</feature>
<feature type="binding site" evidence="4">
    <location>
        <position position="318"/>
    </location>
    <ligand>
        <name>AMP</name>
        <dbReference type="ChEBI" id="CHEBI:456215"/>
    </ligand>
</feature>
<evidence type="ECO:0000259" key="6">
    <source>
        <dbReference type="PROSITE" id="PS51845"/>
    </source>
</evidence>
<reference evidence="7 8" key="1">
    <citation type="submission" date="2024-03" db="EMBL/GenBank/DDBJ databases">
        <title>The Acrasis kona genome and developmental transcriptomes reveal deep origins of eukaryotic multicellular pathways.</title>
        <authorList>
            <person name="Sheikh S."/>
            <person name="Fu C.-J."/>
            <person name="Brown M.W."/>
            <person name="Baldauf S.L."/>
        </authorList>
    </citation>
    <scope>NUCLEOTIDE SEQUENCE [LARGE SCALE GENOMIC DNA]</scope>
    <source>
        <strain evidence="7 8">ATCC MYA-3509</strain>
    </source>
</reference>
<accession>A0AAW2Z203</accession>
<evidence type="ECO:0000313" key="7">
    <source>
        <dbReference type="EMBL" id="KAL0483015.1"/>
    </source>
</evidence>
<dbReference type="InterPro" id="IPR036971">
    <property type="entry name" value="PDEase_catalytic_dom_sf"/>
</dbReference>
<evidence type="ECO:0000256" key="3">
    <source>
        <dbReference type="PIRSR" id="PIRSR623088-1"/>
    </source>
</evidence>
<dbReference type="InterPro" id="IPR023174">
    <property type="entry name" value="PDEase_CS"/>
</dbReference>
<feature type="domain" description="PDEase" evidence="6">
    <location>
        <begin position="91"/>
        <end position="409"/>
    </location>
</feature>
<dbReference type="InterPro" id="IPR002073">
    <property type="entry name" value="PDEase_catalytic_dom"/>
</dbReference>
<gene>
    <name evidence="7" type="ORF">AKO1_014909</name>
</gene>
<dbReference type="InterPro" id="IPR023088">
    <property type="entry name" value="PDEase"/>
</dbReference>
<evidence type="ECO:0000256" key="1">
    <source>
        <dbReference type="ARBA" id="ARBA00022723"/>
    </source>
</evidence>
<feature type="non-terminal residue" evidence="7">
    <location>
        <position position="409"/>
    </location>
</feature>
<dbReference type="GO" id="GO:0004114">
    <property type="term" value="F:3',5'-cyclic-nucleotide phosphodiesterase activity"/>
    <property type="evidence" value="ECO:0007669"/>
    <property type="project" value="InterPro"/>
</dbReference>
<keyword evidence="8" id="KW-1185">Reference proteome</keyword>
<dbReference type="SUPFAM" id="SSF109604">
    <property type="entry name" value="HD-domain/PDEase-like"/>
    <property type="match status" value="1"/>
</dbReference>
<evidence type="ECO:0000313" key="8">
    <source>
        <dbReference type="Proteomes" id="UP001431209"/>
    </source>
</evidence>
<dbReference type="PRINTS" id="PR00387">
    <property type="entry name" value="PDIESTERASE1"/>
</dbReference>
<feature type="binding site" evidence="5">
    <location>
        <position position="171"/>
    </location>
    <ligand>
        <name>Zn(2+)</name>
        <dbReference type="ChEBI" id="CHEBI:29105"/>
        <label>1</label>
    </ligand>
</feature>
<feature type="active site" description="Proton donor" evidence="3">
    <location>
        <position position="167"/>
    </location>
</feature>
<feature type="binding site" evidence="5">
    <location>
        <position position="318"/>
    </location>
    <ligand>
        <name>Zn(2+)</name>
        <dbReference type="ChEBI" id="CHEBI:29105"/>
        <label>1</label>
    </ligand>
</feature>
<proteinExistence type="predicted"/>
<dbReference type="GO" id="GO:0007165">
    <property type="term" value="P:signal transduction"/>
    <property type="evidence" value="ECO:0007669"/>
    <property type="project" value="InterPro"/>
</dbReference>
<dbReference type="CDD" id="cd00077">
    <property type="entry name" value="HDc"/>
    <property type="match status" value="1"/>
</dbReference>
<evidence type="ECO:0000256" key="5">
    <source>
        <dbReference type="PIRSR" id="PIRSR623088-3"/>
    </source>
</evidence>
<dbReference type="PROSITE" id="PS00126">
    <property type="entry name" value="PDEASE_I_1"/>
    <property type="match status" value="1"/>
</dbReference>
<dbReference type="InterPro" id="IPR003607">
    <property type="entry name" value="HD/PDEase_dom"/>
</dbReference>
<keyword evidence="2" id="KW-0378">Hydrolase</keyword>
<feature type="binding site" evidence="5">
    <location>
        <position position="207"/>
    </location>
    <ligand>
        <name>Zn(2+)</name>
        <dbReference type="ChEBI" id="CHEBI:29105"/>
        <label>1</label>
    </ligand>
</feature>
<dbReference type="GO" id="GO:0046872">
    <property type="term" value="F:metal ion binding"/>
    <property type="evidence" value="ECO:0007669"/>
    <property type="project" value="UniProtKB-KW"/>
</dbReference>
<sequence length="409" mass="47482">MPVRKVLQLLESWKSGPLSDRRDSKNVDYIRQIITNDSLYDVQNKERDHDLHGWLNAEVNMNAPTSSGRRWSVFSKPFTSTNRKRSYKSLDELEVPQIAVDYLEKVSDNDWDVFHMHIITDGHSLYYTCLYLLDKHDLINKLRLPVCSVKFFLRKVESLYRETNPYHNSIHACDVLQTVNLFIEKSERSCHMTDLDRLVLLIAACVHDIDHPGVNNNYERLRESDRALLYNDQSILENYHCSQTFMILKTANCNILEAFSREDKQYFRDSLINLVLATDISKHFAIVGTLQNTILSHFDPTNKDHIGSMMKMFLKCADVGNPAKDLPLAKIWAERVTQEFYLQGDLEKEHGLTVSSFMDRTKPNLAKSQTGFINYIAKPLFDCLAEFDSNLQFCLDNVCGNLMYWDSQQ</sequence>
<keyword evidence="1 5" id="KW-0479">Metal-binding</keyword>